<dbReference type="eggNOG" id="COG2301">
    <property type="taxonomic scope" value="Bacteria"/>
</dbReference>
<dbReference type="InterPro" id="IPR040442">
    <property type="entry name" value="Pyrv_kinase-like_dom_sf"/>
</dbReference>
<dbReference type="Gene3D" id="3.20.20.60">
    <property type="entry name" value="Phosphoenolpyruvate-binding domains"/>
    <property type="match status" value="1"/>
</dbReference>
<evidence type="ECO:0000313" key="7">
    <source>
        <dbReference type="Proteomes" id="UP000008808"/>
    </source>
</evidence>
<dbReference type="AlphaFoldDB" id="Q2NDR5"/>
<evidence type="ECO:0000313" key="6">
    <source>
        <dbReference type="EMBL" id="ABC62176.1"/>
    </source>
</evidence>
<dbReference type="PIRSF" id="PIRSF015582">
    <property type="entry name" value="Cit_lyase_B"/>
    <property type="match status" value="1"/>
</dbReference>
<evidence type="ECO:0000256" key="3">
    <source>
        <dbReference type="ARBA" id="ARBA00022723"/>
    </source>
</evidence>
<dbReference type="InterPro" id="IPR015813">
    <property type="entry name" value="Pyrv/PenolPyrv_kinase-like_dom"/>
</dbReference>
<dbReference type="GO" id="GO:0006107">
    <property type="term" value="P:oxaloacetate metabolic process"/>
    <property type="evidence" value="ECO:0007669"/>
    <property type="project" value="TreeGrafter"/>
</dbReference>
<evidence type="ECO:0000256" key="1">
    <source>
        <dbReference type="ARBA" id="ARBA00001946"/>
    </source>
</evidence>
<reference evidence="7" key="1">
    <citation type="journal article" date="2009" name="J. Bacteriol.">
        <title>Complete genome sequence of Erythrobacter litoralis HTCC2594.</title>
        <authorList>
            <person name="Oh H.M."/>
            <person name="Giovannoni S.J."/>
            <person name="Ferriera S."/>
            <person name="Johnson J."/>
            <person name="Cho J.C."/>
        </authorList>
    </citation>
    <scope>NUCLEOTIDE SEQUENCE [LARGE SCALE GENOMIC DNA]</scope>
    <source>
        <strain evidence="7">HTCC2594</strain>
    </source>
</reference>
<comment type="similarity">
    <text evidence="2">Belongs to the HpcH/HpaI aldolase family.</text>
</comment>
<dbReference type="Proteomes" id="UP000008808">
    <property type="component" value="Chromosome"/>
</dbReference>
<gene>
    <name evidence="6" type="ordered locus">ELI_00420</name>
</gene>
<evidence type="ECO:0000259" key="5">
    <source>
        <dbReference type="Pfam" id="PF03328"/>
    </source>
</evidence>
<keyword evidence="3" id="KW-0479">Metal-binding</keyword>
<proteinExistence type="inferred from homology"/>
<dbReference type="EMBL" id="CP000157">
    <property type="protein sequence ID" value="ABC62176.1"/>
    <property type="molecule type" value="Genomic_DNA"/>
</dbReference>
<evidence type="ECO:0000256" key="4">
    <source>
        <dbReference type="ARBA" id="ARBA00022842"/>
    </source>
</evidence>
<dbReference type="PANTHER" id="PTHR32308">
    <property type="entry name" value="LYASE BETA SUBUNIT, PUTATIVE (AFU_ORTHOLOGUE AFUA_4G13030)-RELATED"/>
    <property type="match status" value="1"/>
</dbReference>
<dbReference type="GO" id="GO:0000287">
    <property type="term" value="F:magnesium ion binding"/>
    <property type="evidence" value="ECO:0007669"/>
    <property type="project" value="TreeGrafter"/>
</dbReference>
<name>Q2NDR5_ERYLH</name>
<accession>Q2NDR5</accession>
<dbReference type="HOGENOM" id="CLU_044864_0_2_5"/>
<dbReference type="InterPro" id="IPR011206">
    <property type="entry name" value="Citrate_lyase_beta/mcl1/mcl2"/>
</dbReference>
<comment type="cofactor">
    <cofactor evidence="1">
        <name>Mg(2+)</name>
        <dbReference type="ChEBI" id="CHEBI:18420"/>
    </cofactor>
</comment>
<dbReference type="GO" id="GO:0016829">
    <property type="term" value="F:lyase activity"/>
    <property type="evidence" value="ECO:0007669"/>
    <property type="project" value="UniProtKB-KW"/>
</dbReference>
<keyword evidence="6" id="KW-0456">Lyase</keyword>
<dbReference type="OrthoDB" id="9800547at2"/>
<dbReference type="RefSeq" id="WP_011413054.1">
    <property type="nucleotide sequence ID" value="NC_007722.1"/>
</dbReference>
<dbReference type="STRING" id="314225.ELI_00420"/>
<evidence type="ECO:0000256" key="2">
    <source>
        <dbReference type="ARBA" id="ARBA00005568"/>
    </source>
</evidence>
<dbReference type="KEGG" id="eli:ELI_00420"/>
<dbReference type="Pfam" id="PF03328">
    <property type="entry name" value="HpcH_HpaI"/>
    <property type="match status" value="1"/>
</dbReference>
<dbReference type="SUPFAM" id="SSF51621">
    <property type="entry name" value="Phosphoenolpyruvate/pyruvate domain"/>
    <property type="match status" value="1"/>
</dbReference>
<protein>
    <submittedName>
        <fullName evidence="6">Citrate lyase beta chain</fullName>
    </submittedName>
</protein>
<feature type="domain" description="HpcH/HpaI aldolase/citrate lyase" evidence="5">
    <location>
        <begin position="4"/>
        <end position="228"/>
    </location>
</feature>
<dbReference type="InterPro" id="IPR005000">
    <property type="entry name" value="Aldolase/citrate-lyase_domain"/>
</dbReference>
<keyword evidence="4" id="KW-0460">Magnesium</keyword>
<sequence>MAHRSWLLVPADNDAKLAKVPAVGADVVVLDLAAVAERNKLEAREHAVTFMTKMQRQLTAKKPFAQWVRINPIGSPHWKDDLIAAMAQKPAGIVLPRAMGPQQVQMLAAEIYELEQGGPAAHNSTRILPQVGDAPEAALMISDFAKDPHPRIIGLSWDAGALAAASHMNTVDNDAIRAIRAQLLLTAKARGLLAIESPSGLVKRQEALEAVVNRARINGFDGMMARHPAQIAAIDKAFAPTEEELVAARAILSAFELHPEAQVLTVDGRAVDRIGLERARRLLDAG</sequence>
<organism evidence="6 7">
    <name type="scientific">Erythrobacter litoralis (strain HTCC2594)</name>
    <dbReference type="NCBI Taxonomy" id="314225"/>
    <lineage>
        <taxon>Bacteria</taxon>
        <taxon>Pseudomonadati</taxon>
        <taxon>Pseudomonadota</taxon>
        <taxon>Alphaproteobacteria</taxon>
        <taxon>Sphingomonadales</taxon>
        <taxon>Erythrobacteraceae</taxon>
        <taxon>Erythrobacter/Porphyrobacter group</taxon>
        <taxon>Erythrobacter</taxon>
    </lineage>
</organism>
<keyword evidence="7" id="KW-1185">Reference proteome</keyword>
<dbReference type="PANTHER" id="PTHR32308:SF10">
    <property type="entry name" value="CITRATE LYASE SUBUNIT BETA"/>
    <property type="match status" value="1"/>
</dbReference>